<sequence length="147" mass="15482">MISASPSRIVFTPTGGSAIDLVAVGDDLYQPIRRDADQAMYLRDGVLEGEAYFRPLGGVSVRLGWSAAGAAMPHGEAQAAWLNAERTAAAELLHVTGALRIETAGQTALYDPAVIVTCRPALPLGGDSRVQIQWEVLAGLPEISNPD</sequence>
<dbReference type="RefSeq" id="WP_353566198.1">
    <property type="nucleotide sequence ID" value="NZ_BAABRI010000006.1"/>
</dbReference>
<keyword evidence="2" id="KW-1185">Reference proteome</keyword>
<accession>A0ABP9UL02</accession>
<protein>
    <submittedName>
        <fullName evidence="1">Uncharacterized protein</fullName>
    </submittedName>
</protein>
<organism evidence="1 2">
    <name type="scientific">Haloferula sargassicola</name>
    <dbReference type="NCBI Taxonomy" id="490096"/>
    <lineage>
        <taxon>Bacteria</taxon>
        <taxon>Pseudomonadati</taxon>
        <taxon>Verrucomicrobiota</taxon>
        <taxon>Verrucomicrobiia</taxon>
        <taxon>Verrucomicrobiales</taxon>
        <taxon>Verrucomicrobiaceae</taxon>
        <taxon>Haloferula</taxon>
    </lineage>
</organism>
<name>A0ABP9UL02_9BACT</name>
<dbReference type="EMBL" id="BAABRI010000006">
    <property type="protein sequence ID" value="GAA5482052.1"/>
    <property type="molecule type" value="Genomic_DNA"/>
</dbReference>
<reference evidence="1 2" key="1">
    <citation type="submission" date="2024-02" db="EMBL/GenBank/DDBJ databases">
        <title>Haloferula sargassicola NBRC 104335.</title>
        <authorList>
            <person name="Ichikawa N."/>
            <person name="Katano-Makiyama Y."/>
            <person name="Hidaka K."/>
        </authorList>
    </citation>
    <scope>NUCLEOTIDE SEQUENCE [LARGE SCALE GENOMIC DNA]</scope>
    <source>
        <strain evidence="1 2">NBRC 104335</strain>
    </source>
</reference>
<proteinExistence type="predicted"/>
<evidence type="ECO:0000313" key="1">
    <source>
        <dbReference type="EMBL" id="GAA5482052.1"/>
    </source>
</evidence>
<gene>
    <name evidence="1" type="ORF">Hsar01_01267</name>
</gene>
<dbReference type="Proteomes" id="UP001476282">
    <property type="component" value="Unassembled WGS sequence"/>
</dbReference>
<comment type="caution">
    <text evidence="1">The sequence shown here is derived from an EMBL/GenBank/DDBJ whole genome shotgun (WGS) entry which is preliminary data.</text>
</comment>
<evidence type="ECO:0000313" key="2">
    <source>
        <dbReference type="Proteomes" id="UP001476282"/>
    </source>
</evidence>